<dbReference type="GeneID" id="37011780"/>
<feature type="transmembrane region" description="Helical" evidence="1">
    <location>
        <begin position="146"/>
        <end position="165"/>
    </location>
</feature>
<evidence type="ECO:0008006" key="4">
    <source>
        <dbReference type="Google" id="ProtNLM"/>
    </source>
</evidence>
<feature type="transmembrane region" description="Helical" evidence="1">
    <location>
        <begin position="97"/>
        <end position="126"/>
    </location>
</feature>
<dbReference type="PANTHER" id="PTHR35872:SF2">
    <property type="entry name" value="INTEGRAL MEMBRANE PROTEIN (AFU_ORTHOLOGUE AFUA_5G07110)"/>
    <property type="match status" value="1"/>
</dbReference>
<dbReference type="AlphaFoldDB" id="A0A316U3E7"/>
<dbReference type="STRING" id="1684307.A0A316U3E7"/>
<sequence>SEDYEDGVADYLDAIDPEVQVINNLTNIQNSIFVPHIPSLWNRRVNHDLPTPVDGAEDHIPAWIEMDEDERDELDYHVHHLLTRPQKLRRGLRGFGVWVRTPMGFIMLTYGVLVAGWGIVIMLFIWKWIDLHDPERQRWWEEICDRILCSLFAAIGIGFAPFRIVDTYRMIHIAHFHRLSWKRRKQLDLPKLSDPNDLPQIIKEREDVVVLTPDEQATLSHHQRKLHQSHSFYRYHETATHRAWPLDLLITIVCLLDAHSMLQSCLVGVTAGIDYHVRPTSLTAGLIACSLSCNAVAGFLIYWGGRKTKKSEEVERRLKIAIEEE</sequence>
<keyword evidence="1" id="KW-0812">Transmembrane</keyword>
<dbReference type="EMBL" id="KZ819333">
    <property type="protein sequence ID" value="PWN19001.1"/>
    <property type="molecule type" value="Genomic_DNA"/>
</dbReference>
<feature type="transmembrane region" description="Helical" evidence="1">
    <location>
        <begin position="282"/>
        <end position="303"/>
    </location>
</feature>
<dbReference type="PANTHER" id="PTHR35872">
    <property type="entry name" value="INTEGRAL MEMBRANE PROTEIN (AFU_ORTHOLOGUE AFUA_5G07110)"/>
    <property type="match status" value="1"/>
</dbReference>
<evidence type="ECO:0000313" key="3">
    <source>
        <dbReference type="Proteomes" id="UP000245942"/>
    </source>
</evidence>
<dbReference type="RefSeq" id="XP_025346161.1">
    <property type="nucleotide sequence ID" value="XM_025490046.1"/>
</dbReference>
<reference evidence="2 3" key="1">
    <citation type="journal article" date="2018" name="Mol. Biol. Evol.">
        <title>Broad Genomic Sampling Reveals a Smut Pathogenic Ancestry of the Fungal Clade Ustilaginomycotina.</title>
        <authorList>
            <person name="Kijpornyongpan T."/>
            <person name="Mondo S.J."/>
            <person name="Barry K."/>
            <person name="Sandor L."/>
            <person name="Lee J."/>
            <person name="Lipzen A."/>
            <person name="Pangilinan J."/>
            <person name="LaButti K."/>
            <person name="Hainaut M."/>
            <person name="Henrissat B."/>
            <person name="Grigoriev I.V."/>
            <person name="Spatafora J.W."/>
            <person name="Aime M.C."/>
        </authorList>
    </citation>
    <scope>NUCLEOTIDE SEQUENCE [LARGE SCALE GENOMIC DNA]</scope>
    <source>
        <strain evidence="2 3">MCA 4718</strain>
    </source>
</reference>
<dbReference type="InterPro" id="IPR021369">
    <property type="entry name" value="DUF2985"/>
</dbReference>
<keyword evidence="1" id="KW-1133">Transmembrane helix</keyword>
<feature type="non-terminal residue" evidence="2">
    <location>
        <position position="1"/>
    </location>
</feature>
<keyword evidence="1" id="KW-0472">Membrane</keyword>
<organism evidence="2 3">
    <name type="scientific">Pseudomicrostroma glucosiphilum</name>
    <dbReference type="NCBI Taxonomy" id="1684307"/>
    <lineage>
        <taxon>Eukaryota</taxon>
        <taxon>Fungi</taxon>
        <taxon>Dikarya</taxon>
        <taxon>Basidiomycota</taxon>
        <taxon>Ustilaginomycotina</taxon>
        <taxon>Exobasidiomycetes</taxon>
        <taxon>Microstromatales</taxon>
        <taxon>Microstromatales incertae sedis</taxon>
        <taxon>Pseudomicrostroma</taxon>
    </lineage>
</organism>
<dbReference type="Pfam" id="PF11204">
    <property type="entry name" value="DUF2985"/>
    <property type="match status" value="1"/>
</dbReference>
<feature type="non-terminal residue" evidence="2">
    <location>
        <position position="325"/>
    </location>
</feature>
<gene>
    <name evidence="2" type="ORF">BCV69DRAFT_242853</name>
</gene>
<accession>A0A316U3E7</accession>
<dbReference type="OrthoDB" id="3365211at2759"/>
<proteinExistence type="predicted"/>
<evidence type="ECO:0000313" key="2">
    <source>
        <dbReference type="EMBL" id="PWN19001.1"/>
    </source>
</evidence>
<keyword evidence="3" id="KW-1185">Reference proteome</keyword>
<evidence type="ECO:0000256" key="1">
    <source>
        <dbReference type="SAM" id="Phobius"/>
    </source>
</evidence>
<protein>
    <recommendedName>
        <fullName evidence="4">Integral membrane protein</fullName>
    </recommendedName>
</protein>
<name>A0A316U3E7_9BASI</name>
<dbReference type="Proteomes" id="UP000245942">
    <property type="component" value="Unassembled WGS sequence"/>
</dbReference>